<dbReference type="Pfam" id="PF13545">
    <property type="entry name" value="HTH_Crp_2"/>
    <property type="match status" value="1"/>
</dbReference>
<evidence type="ECO:0000256" key="2">
    <source>
        <dbReference type="ARBA" id="ARBA00023125"/>
    </source>
</evidence>
<evidence type="ECO:0000256" key="1">
    <source>
        <dbReference type="ARBA" id="ARBA00023015"/>
    </source>
</evidence>
<protein>
    <submittedName>
        <fullName evidence="6">CRP/FNR family transcriptional regulator</fullName>
    </submittedName>
</protein>
<reference evidence="7" key="1">
    <citation type="submission" date="2023-07" db="EMBL/GenBank/DDBJ databases">
        <title>Genome sequencing of Purple Non-Sulfur Bacteria from various extreme environments.</title>
        <authorList>
            <person name="Mayer M."/>
        </authorList>
    </citation>
    <scope>NUCLEOTIDE SEQUENCE [LARGE SCALE GENOMIC DNA]</scope>
    <source>
        <strain evidence="7">DSM 17935</strain>
    </source>
</reference>
<dbReference type="InterPro" id="IPR012318">
    <property type="entry name" value="HTH_CRP"/>
</dbReference>
<accession>A0ABT3HC09</accession>
<dbReference type="PANTHER" id="PTHR24567:SF74">
    <property type="entry name" value="HTH-TYPE TRANSCRIPTIONAL REGULATOR ARCR"/>
    <property type="match status" value="1"/>
</dbReference>
<evidence type="ECO:0000259" key="4">
    <source>
        <dbReference type="PROSITE" id="PS50042"/>
    </source>
</evidence>
<dbReference type="InterPro" id="IPR036390">
    <property type="entry name" value="WH_DNA-bd_sf"/>
</dbReference>
<keyword evidence="2" id="KW-0238">DNA-binding</keyword>
<name>A0ABT3HC09_9HYPH</name>
<keyword evidence="1" id="KW-0805">Transcription regulation</keyword>
<dbReference type="EMBL" id="JAOQNS010000005">
    <property type="protein sequence ID" value="MCW2307933.1"/>
    <property type="molecule type" value="Genomic_DNA"/>
</dbReference>
<feature type="domain" description="HTH crp-type" evidence="5">
    <location>
        <begin position="153"/>
        <end position="216"/>
    </location>
</feature>
<dbReference type="RefSeq" id="WP_264601553.1">
    <property type="nucleotide sequence ID" value="NZ_JAOQNS010000005.1"/>
</dbReference>
<dbReference type="SUPFAM" id="SSF51206">
    <property type="entry name" value="cAMP-binding domain-like"/>
    <property type="match status" value="1"/>
</dbReference>
<dbReference type="InterPro" id="IPR018490">
    <property type="entry name" value="cNMP-bd_dom_sf"/>
</dbReference>
<dbReference type="InterPro" id="IPR050397">
    <property type="entry name" value="Env_Response_Regulators"/>
</dbReference>
<comment type="caution">
    <text evidence="6">The sequence shown here is derived from an EMBL/GenBank/DDBJ whole genome shotgun (WGS) entry which is preliminary data.</text>
</comment>
<dbReference type="PANTHER" id="PTHR24567">
    <property type="entry name" value="CRP FAMILY TRANSCRIPTIONAL REGULATORY PROTEIN"/>
    <property type="match status" value="1"/>
</dbReference>
<dbReference type="SUPFAM" id="SSF46785">
    <property type="entry name" value="Winged helix' DNA-binding domain"/>
    <property type="match status" value="1"/>
</dbReference>
<sequence>MSEAMQPGDDWVAAFPALARLDAPARAALLAAGQRMTLPPGAEVFAPGDPCRAWLLVESGSVRVQMTSDTGREVVLYRVGPTENCILTTACLLGEELYSATGIVETETVGIAVGVGAFRRLLEESAGFRDLVFAGFGRRFTDILMRLEDVAFHRLDIRLARLLLERGGSGAFDATHQDIAVELGSVREVVSRQLKAFERDGLIRLDRGRIEIRDRAGLQRIAAAG</sequence>
<dbReference type="InterPro" id="IPR036388">
    <property type="entry name" value="WH-like_DNA-bd_sf"/>
</dbReference>
<proteinExistence type="predicted"/>
<dbReference type="PROSITE" id="PS50042">
    <property type="entry name" value="CNMP_BINDING_3"/>
    <property type="match status" value="1"/>
</dbReference>
<feature type="domain" description="Cyclic nucleotide-binding" evidence="4">
    <location>
        <begin position="17"/>
        <end position="139"/>
    </location>
</feature>
<keyword evidence="7" id="KW-1185">Reference proteome</keyword>
<dbReference type="Gene3D" id="2.60.120.10">
    <property type="entry name" value="Jelly Rolls"/>
    <property type="match status" value="1"/>
</dbReference>
<organism evidence="6 7">
    <name type="scientific">Rhodobium gokarnense</name>
    <dbReference type="NCBI Taxonomy" id="364296"/>
    <lineage>
        <taxon>Bacteria</taxon>
        <taxon>Pseudomonadati</taxon>
        <taxon>Pseudomonadota</taxon>
        <taxon>Alphaproteobacteria</taxon>
        <taxon>Hyphomicrobiales</taxon>
        <taxon>Rhodobiaceae</taxon>
        <taxon>Rhodobium</taxon>
    </lineage>
</organism>
<dbReference type="Gene3D" id="1.10.10.10">
    <property type="entry name" value="Winged helix-like DNA-binding domain superfamily/Winged helix DNA-binding domain"/>
    <property type="match status" value="1"/>
</dbReference>
<dbReference type="PROSITE" id="PS51063">
    <property type="entry name" value="HTH_CRP_2"/>
    <property type="match status" value="1"/>
</dbReference>
<keyword evidence="3" id="KW-0804">Transcription</keyword>
<evidence type="ECO:0000313" key="7">
    <source>
        <dbReference type="Proteomes" id="UP001209755"/>
    </source>
</evidence>
<dbReference type="Pfam" id="PF00027">
    <property type="entry name" value="cNMP_binding"/>
    <property type="match status" value="1"/>
</dbReference>
<dbReference type="SMART" id="SM00419">
    <property type="entry name" value="HTH_CRP"/>
    <property type="match status" value="1"/>
</dbReference>
<evidence type="ECO:0000313" key="6">
    <source>
        <dbReference type="EMBL" id="MCW2307933.1"/>
    </source>
</evidence>
<dbReference type="Proteomes" id="UP001209755">
    <property type="component" value="Unassembled WGS sequence"/>
</dbReference>
<dbReference type="CDD" id="cd00038">
    <property type="entry name" value="CAP_ED"/>
    <property type="match status" value="1"/>
</dbReference>
<dbReference type="SMART" id="SM00100">
    <property type="entry name" value="cNMP"/>
    <property type="match status" value="1"/>
</dbReference>
<dbReference type="InterPro" id="IPR014710">
    <property type="entry name" value="RmlC-like_jellyroll"/>
</dbReference>
<evidence type="ECO:0000256" key="3">
    <source>
        <dbReference type="ARBA" id="ARBA00023163"/>
    </source>
</evidence>
<dbReference type="InterPro" id="IPR000595">
    <property type="entry name" value="cNMP-bd_dom"/>
</dbReference>
<evidence type="ECO:0000259" key="5">
    <source>
        <dbReference type="PROSITE" id="PS51063"/>
    </source>
</evidence>
<gene>
    <name evidence="6" type="ORF">M2319_002270</name>
</gene>